<evidence type="ECO:0000313" key="3">
    <source>
        <dbReference type="Proteomes" id="UP000075901"/>
    </source>
</evidence>
<accession>A0A182T300</accession>
<dbReference type="AlphaFoldDB" id="A0A182T300"/>
<feature type="region of interest" description="Disordered" evidence="1">
    <location>
        <begin position="154"/>
        <end position="185"/>
    </location>
</feature>
<dbReference type="Proteomes" id="UP000075901">
    <property type="component" value="Unassembled WGS sequence"/>
</dbReference>
<name>A0A182T300_9DIPT</name>
<keyword evidence="3" id="KW-1185">Reference proteome</keyword>
<evidence type="ECO:0000256" key="1">
    <source>
        <dbReference type="SAM" id="MobiDB-lite"/>
    </source>
</evidence>
<feature type="region of interest" description="Disordered" evidence="1">
    <location>
        <begin position="261"/>
        <end position="280"/>
    </location>
</feature>
<feature type="compositionally biased region" description="Polar residues" evidence="1">
    <location>
        <begin position="155"/>
        <end position="170"/>
    </location>
</feature>
<sequence length="301" mass="31768">MFSPLFCAFEQKICSSNNFISFCFRWSANNKHKPVNVNESQAKTHRKSSVPYFVPPSHLSAGQQPSSVCASQQAPHSLLPGASSQLMTAHQYFHHANNAGSGSANSGSTANYNKSSSYPSFASTLHNGGGVNGNSGGGGGGGGGGVMKPMAGINPSMQPTNPHHQQLSHKPTTQQPPSLQPPAMQHPNFMFHRHSLSNITHHHHNANPLVPPPAIFLNNLCSVTGENRSTGAKIVDNGPVKANGGGMMGPAAEQPLLMAKDCGGQSESGSSSNNSNHNSSIVDINSRLEFLCRQMTEQAIN</sequence>
<feature type="compositionally biased region" description="Low complexity" evidence="1">
    <location>
        <begin position="267"/>
        <end position="280"/>
    </location>
</feature>
<dbReference type="VEuPathDB" id="VectorBase:AMAM018575"/>
<proteinExistence type="predicted"/>
<protein>
    <submittedName>
        <fullName evidence="2">Uncharacterized protein</fullName>
    </submittedName>
</protein>
<reference evidence="2" key="2">
    <citation type="submission" date="2020-05" db="UniProtKB">
        <authorList>
            <consortium name="EnsemblMetazoa"/>
        </authorList>
    </citation>
    <scope>IDENTIFICATION</scope>
    <source>
        <strain evidence="2">maculatus3</strain>
    </source>
</reference>
<organism evidence="2 3">
    <name type="scientific">Anopheles maculatus</name>
    <dbReference type="NCBI Taxonomy" id="74869"/>
    <lineage>
        <taxon>Eukaryota</taxon>
        <taxon>Metazoa</taxon>
        <taxon>Ecdysozoa</taxon>
        <taxon>Arthropoda</taxon>
        <taxon>Hexapoda</taxon>
        <taxon>Insecta</taxon>
        <taxon>Pterygota</taxon>
        <taxon>Neoptera</taxon>
        <taxon>Endopterygota</taxon>
        <taxon>Diptera</taxon>
        <taxon>Nematocera</taxon>
        <taxon>Culicoidea</taxon>
        <taxon>Culicidae</taxon>
        <taxon>Anophelinae</taxon>
        <taxon>Anopheles</taxon>
        <taxon>Anopheles maculatus group</taxon>
    </lineage>
</organism>
<dbReference type="EnsemblMetazoa" id="AMAM018575-RA">
    <property type="protein sequence ID" value="AMAM018575-PA"/>
    <property type="gene ID" value="AMAM018575"/>
</dbReference>
<reference evidence="3" key="1">
    <citation type="submission" date="2013-09" db="EMBL/GenBank/DDBJ databases">
        <title>The Genome Sequence of Anopheles maculatus species B.</title>
        <authorList>
            <consortium name="The Broad Institute Genomics Platform"/>
            <person name="Neafsey D.E."/>
            <person name="Besansky N."/>
            <person name="Howell P."/>
            <person name="Walton C."/>
            <person name="Young S.K."/>
            <person name="Zeng Q."/>
            <person name="Gargeya S."/>
            <person name="Fitzgerald M."/>
            <person name="Haas B."/>
            <person name="Abouelleil A."/>
            <person name="Allen A.W."/>
            <person name="Alvarado L."/>
            <person name="Arachchi H.M."/>
            <person name="Berlin A.M."/>
            <person name="Chapman S.B."/>
            <person name="Gainer-Dewar J."/>
            <person name="Goldberg J."/>
            <person name="Griggs A."/>
            <person name="Gujja S."/>
            <person name="Hansen M."/>
            <person name="Howarth C."/>
            <person name="Imamovic A."/>
            <person name="Ireland A."/>
            <person name="Larimer J."/>
            <person name="McCowan C."/>
            <person name="Murphy C."/>
            <person name="Pearson M."/>
            <person name="Poon T.W."/>
            <person name="Priest M."/>
            <person name="Roberts A."/>
            <person name="Saif S."/>
            <person name="Shea T."/>
            <person name="Sisk P."/>
            <person name="Sykes S."/>
            <person name="Wortman J."/>
            <person name="Nusbaum C."/>
            <person name="Birren B."/>
        </authorList>
    </citation>
    <scope>NUCLEOTIDE SEQUENCE [LARGE SCALE GENOMIC DNA]</scope>
    <source>
        <strain evidence="3">maculatus3</strain>
    </source>
</reference>
<evidence type="ECO:0000313" key="2">
    <source>
        <dbReference type="EnsemblMetazoa" id="AMAM018575-PA"/>
    </source>
</evidence>